<feature type="domain" description="DUF1731" evidence="4">
    <location>
        <begin position="257"/>
        <end position="302"/>
    </location>
</feature>
<protein>
    <submittedName>
        <fullName evidence="5">Epimerase</fullName>
    </submittedName>
</protein>
<dbReference type="Pfam" id="PF08338">
    <property type="entry name" value="DUF1731"/>
    <property type="match status" value="1"/>
</dbReference>
<dbReference type="SUPFAM" id="SSF51735">
    <property type="entry name" value="NAD(P)-binding Rossmann-fold domains"/>
    <property type="match status" value="1"/>
</dbReference>
<reference evidence="5" key="1">
    <citation type="journal article" date="2014" name="Int. J. Syst. Evol. Microbiol.">
        <title>Complete genome sequence of Corynebacterium casei LMG S-19264T (=DSM 44701T), isolated from a smear-ripened cheese.</title>
        <authorList>
            <consortium name="US DOE Joint Genome Institute (JGI-PGF)"/>
            <person name="Walter F."/>
            <person name="Albersmeier A."/>
            <person name="Kalinowski J."/>
            <person name="Ruckert C."/>
        </authorList>
    </citation>
    <scope>NUCLEOTIDE SEQUENCE</scope>
    <source>
        <strain evidence="5">JCM 4633</strain>
    </source>
</reference>
<evidence type="ECO:0000313" key="6">
    <source>
        <dbReference type="Proteomes" id="UP000646244"/>
    </source>
</evidence>
<dbReference type="AlphaFoldDB" id="A0A918TUU9"/>
<reference evidence="5" key="2">
    <citation type="submission" date="2020-09" db="EMBL/GenBank/DDBJ databases">
        <authorList>
            <person name="Sun Q."/>
            <person name="Ohkuma M."/>
        </authorList>
    </citation>
    <scope>NUCLEOTIDE SEQUENCE</scope>
    <source>
        <strain evidence="5">JCM 4633</strain>
    </source>
</reference>
<feature type="region of interest" description="Disordered" evidence="2">
    <location>
        <begin position="36"/>
        <end position="57"/>
    </location>
</feature>
<dbReference type="Gene3D" id="3.40.50.720">
    <property type="entry name" value="NAD(P)-binding Rossmann-like Domain"/>
    <property type="match status" value="1"/>
</dbReference>
<dbReference type="PANTHER" id="PTHR11092:SF0">
    <property type="entry name" value="EPIMERASE FAMILY PROTEIN SDR39U1"/>
    <property type="match status" value="1"/>
</dbReference>
<proteinExistence type="inferred from homology"/>
<sequence length="307" mass="32212">MRIAVTGSTGLIGTALVRSLEADGHEVVRLVRRPPRHSGEVQWDPRRPGAPAGGGRGRMNTEALAGCEAVVHLAGAAIGGHRWTDAYKKEIRDSRVHGTGAIAQAVAALATPPRVLLSASAIGIYGDTGDRTVDESTPPGSGFLAEVCQEWEEATGAAVEAGVRTVLLRTGLVVSRDGGAWKSMLPLFRFGLGGRLGSGRQYWSFIALQDHVAAVRHLLDAPSLSGPFNLTAPHPVTNREATEATGRVLKRPTPLPAPAPALRLVLGELAGEVLASQRVLPRRLLESGFSFAHPDVESAVRASLPGG</sequence>
<feature type="compositionally biased region" description="Basic and acidic residues" evidence="2">
    <location>
        <begin position="37"/>
        <end position="47"/>
    </location>
</feature>
<dbReference type="NCBIfam" id="TIGR01777">
    <property type="entry name" value="yfcH"/>
    <property type="match status" value="1"/>
</dbReference>
<dbReference type="InterPro" id="IPR013549">
    <property type="entry name" value="DUF1731"/>
</dbReference>
<comment type="similarity">
    <text evidence="1">Belongs to the NAD(P)-dependent epimerase/dehydratase family. SDR39U1 subfamily.</text>
</comment>
<comment type="caution">
    <text evidence="5">The sequence shown here is derived from an EMBL/GenBank/DDBJ whole genome shotgun (WGS) entry which is preliminary data.</text>
</comment>
<name>A0A918TUU9_STRCJ</name>
<dbReference type="InterPro" id="IPR001509">
    <property type="entry name" value="Epimerase_deHydtase"/>
</dbReference>
<gene>
    <name evidence="5" type="ORF">GCM10010507_46450</name>
</gene>
<evidence type="ECO:0000256" key="2">
    <source>
        <dbReference type="SAM" id="MobiDB-lite"/>
    </source>
</evidence>
<evidence type="ECO:0000313" key="5">
    <source>
        <dbReference type="EMBL" id="GHC63797.1"/>
    </source>
</evidence>
<dbReference type="InterPro" id="IPR036291">
    <property type="entry name" value="NAD(P)-bd_dom_sf"/>
</dbReference>
<evidence type="ECO:0000256" key="1">
    <source>
        <dbReference type="ARBA" id="ARBA00009353"/>
    </source>
</evidence>
<dbReference type="InterPro" id="IPR010099">
    <property type="entry name" value="SDR39U1"/>
</dbReference>
<organism evidence="5 6">
    <name type="scientific">Streptomyces cinnamoneus</name>
    <name type="common">Streptoverticillium cinnamoneum</name>
    <dbReference type="NCBI Taxonomy" id="53446"/>
    <lineage>
        <taxon>Bacteria</taxon>
        <taxon>Bacillati</taxon>
        <taxon>Actinomycetota</taxon>
        <taxon>Actinomycetes</taxon>
        <taxon>Kitasatosporales</taxon>
        <taxon>Streptomycetaceae</taxon>
        <taxon>Streptomyces</taxon>
        <taxon>Streptomyces cinnamoneus group</taxon>
    </lineage>
</organism>
<feature type="domain" description="NAD-dependent epimerase/dehydratase" evidence="3">
    <location>
        <begin position="3"/>
        <end position="223"/>
    </location>
</feature>
<accession>A0A918TUU9</accession>
<evidence type="ECO:0000259" key="4">
    <source>
        <dbReference type="Pfam" id="PF08338"/>
    </source>
</evidence>
<dbReference type="Proteomes" id="UP000646244">
    <property type="component" value="Unassembled WGS sequence"/>
</dbReference>
<dbReference type="PANTHER" id="PTHR11092">
    <property type="entry name" value="SUGAR NUCLEOTIDE EPIMERASE RELATED"/>
    <property type="match status" value="1"/>
</dbReference>
<dbReference type="EMBL" id="BMVB01000018">
    <property type="protein sequence ID" value="GHC63797.1"/>
    <property type="molecule type" value="Genomic_DNA"/>
</dbReference>
<dbReference type="Pfam" id="PF01370">
    <property type="entry name" value="Epimerase"/>
    <property type="match status" value="1"/>
</dbReference>
<evidence type="ECO:0000259" key="3">
    <source>
        <dbReference type="Pfam" id="PF01370"/>
    </source>
</evidence>
<dbReference type="RefSeq" id="WP_190111796.1">
    <property type="nucleotide sequence ID" value="NZ_BMVB01000018.1"/>
</dbReference>